<proteinExistence type="predicted"/>
<dbReference type="Proteomes" id="UP001145742">
    <property type="component" value="Unassembled WGS sequence"/>
</dbReference>
<organism evidence="1 2">
    <name type="scientific">Willisornis vidua</name>
    <name type="common">Xingu scale-backed antbird</name>
    <dbReference type="NCBI Taxonomy" id="1566151"/>
    <lineage>
        <taxon>Eukaryota</taxon>
        <taxon>Metazoa</taxon>
        <taxon>Chordata</taxon>
        <taxon>Craniata</taxon>
        <taxon>Vertebrata</taxon>
        <taxon>Euteleostomi</taxon>
        <taxon>Archelosauria</taxon>
        <taxon>Archosauria</taxon>
        <taxon>Dinosauria</taxon>
        <taxon>Saurischia</taxon>
        <taxon>Theropoda</taxon>
        <taxon>Coelurosauria</taxon>
        <taxon>Aves</taxon>
        <taxon>Neognathae</taxon>
        <taxon>Neoaves</taxon>
        <taxon>Telluraves</taxon>
        <taxon>Australaves</taxon>
        <taxon>Passeriformes</taxon>
        <taxon>Thamnophilidae</taxon>
        <taxon>Willisornis</taxon>
    </lineage>
</organism>
<sequence>MGISGNNKAWSKVLQVAQSDVKNKYRLGRGWIESSPQQKDLGVLASEKLNMGVSAGSPGIQPYSGLHLKEHGQQVEGSDSTPLVCSGEAPPGVLCPALDYRNDMLLLE</sequence>
<comment type="caution">
    <text evidence="1">The sequence shown here is derived from an EMBL/GenBank/DDBJ whole genome shotgun (WGS) entry which is preliminary data.</text>
</comment>
<reference evidence="1" key="1">
    <citation type="submission" date="2019-10" db="EMBL/GenBank/DDBJ databases">
        <authorList>
            <person name="Soares A.E.R."/>
            <person name="Aleixo A."/>
            <person name="Schneider P."/>
            <person name="Miyaki C.Y."/>
            <person name="Schneider M.P."/>
            <person name="Mello C."/>
            <person name="Vasconcelos A.T.R."/>
        </authorList>
    </citation>
    <scope>NUCLEOTIDE SEQUENCE</scope>
    <source>
        <tissue evidence="1">Muscle</tissue>
    </source>
</reference>
<evidence type="ECO:0000313" key="1">
    <source>
        <dbReference type="EMBL" id="KAJ7408924.1"/>
    </source>
</evidence>
<keyword evidence="2" id="KW-1185">Reference proteome</keyword>
<protein>
    <submittedName>
        <fullName evidence="1">Rna-directed dna polymerase from mobile element jockey-like</fullName>
    </submittedName>
</protein>
<evidence type="ECO:0000313" key="2">
    <source>
        <dbReference type="Proteomes" id="UP001145742"/>
    </source>
</evidence>
<dbReference type="EMBL" id="WHWB01034509">
    <property type="protein sequence ID" value="KAJ7408924.1"/>
    <property type="molecule type" value="Genomic_DNA"/>
</dbReference>
<accession>A0ABQ9CZF2</accession>
<gene>
    <name evidence="1" type="ORF">WISP_117836</name>
</gene>
<name>A0ABQ9CZF2_9PASS</name>